<evidence type="ECO:0000313" key="2">
    <source>
        <dbReference type="EMBL" id="GCE13017.1"/>
    </source>
</evidence>
<proteinExistence type="predicted"/>
<feature type="transmembrane region" description="Helical" evidence="1">
    <location>
        <begin position="318"/>
        <end position="339"/>
    </location>
</feature>
<comment type="caution">
    <text evidence="2">The sequence shown here is derived from an EMBL/GenBank/DDBJ whole genome shotgun (WGS) entry which is preliminary data.</text>
</comment>
<feature type="transmembrane region" description="Helical" evidence="1">
    <location>
        <begin position="351"/>
        <end position="370"/>
    </location>
</feature>
<feature type="transmembrane region" description="Helical" evidence="1">
    <location>
        <begin position="12"/>
        <end position="32"/>
    </location>
</feature>
<keyword evidence="1" id="KW-1133">Transmembrane helix</keyword>
<accession>A0A402A1J2</accession>
<evidence type="ECO:0000256" key="1">
    <source>
        <dbReference type="SAM" id="Phobius"/>
    </source>
</evidence>
<feature type="transmembrane region" description="Helical" evidence="1">
    <location>
        <begin position="253"/>
        <end position="277"/>
    </location>
</feature>
<dbReference type="Proteomes" id="UP000287352">
    <property type="component" value="Unassembled WGS sequence"/>
</dbReference>
<keyword evidence="1" id="KW-0812">Transmembrane</keyword>
<feature type="transmembrane region" description="Helical" evidence="1">
    <location>
        <begin position="424"/>
        <end position="446"/>
    </location>
</feature>
<evidence type="ECO:0000313" key="3">
    <source>
        <dbReference type="Proteomes" id="UP000287352"/>
    </source>
</evidence>
<name>A0A402A1J2_9CHLR</name>
<sequence length="456" mass="51578">MKIWKARGHRQLWTILDYVLLCGMCALLFYGASWQFFKTYTDAARYQCYALAFWQGQAELQTLPHSQCTFLTHPKPQDLPPITQETLLHSLRQTGAPPWMLQFILNQDPSSPLHTLPYEYPLLTLIPFSVGLLASGGWYQVVFAVVMTLFAAGCCLLLRRWHSRSAFLACALYFVLGGWSTVGGRFDIVSVLLTLLALLFAVRRRWNWAFAWLALATFCKLYPVLLLLPFVLAQQRELHGPWNMRSRWRSAGVFCALSLLILCISFLLSVAGTLAPFSYFGDRPVQVESLNASLLWLVSLFGWGALSHEISFGSLNVVSPLAAGVSLGMSCLLLLGLGYTYWLQWRGSIDLSLASLLTLLIIMITSKVFSPQYLLWVIPFVAYSGGTRRSWLFLWTAIASLTSWIYPFIYLMTRSLISVPSLPLFYPVSSVRNLLLVLFIVMIFWISAPKRIVPEP</sequence>
<feature type="transmembrane region" description="Helical" evidence="1">
    <location>
        <begin position="170"/>
        <end position="202"/>
    </location>
</feature>
<protein>
    <submittedName>
        <fullName evidence="2">Membrane protein</fullName>
    </submittedName>
</protein>
<dbReference type="Pfam" id="PF06728">
    <property type="entry name" value="PIG-U"/>
    <property type="match status" value="1"/>
</dbReference>
<dbReference type="AlphaFoldDB" id="A0A402A1J2"/>
<keyword evidence="3" id="KW-1185">Reference proteome</keyword>
<reference evidence="3" key="1">
    <citation type="submission" date="2018-12" db="EMBL/GenBank/DDBJ databases">
        <title>Tengunoibacter tsumagoiensis gen. nov., sp. nov., Dictyobacter kobayashii sp. nov., D. alpinus sp. nov., and D. joshuensis sp. nov. and description of Dictyobacteraceae fam. nov. within the order Ktedonobacterales isolated from Tengu-no-mugimeshi.</title>
        <authorList>
            <person name="Wang C.M."/>
            <person name="Zheng Y."/>
            <person name="Sakai Y."/>
            <person name="Toyoda A."/>
            <person name="Minakuchi Y."/>
            <person name="Abe K."/>
            <person name="Yokota A."/>
            <person name="Yabe S."/>
        </authorList>
    </citation>
    <scope>NUCLEOTIDE SEQUENCE [LARGE SCALE GENOMIC DNA]</scope>
    <source>
        <strain evidence="3">Uno3</strain>
    </source>
</reference>
<feature type="transmembrane region" description="Helical" evidence="1">
    <location>
        <begin position="289"/>
        <end position="306"/>
    </location>
</feature>
<organism evidence="2 3">
    <name type="scientific">Tengunoibacter tsumagoiensis</name>
    <dbReference type="NCBI Taxonomy" id="2014871"/>
    <lineage>
        <taxon>Bacteria</taxon>
        <taxon>Bacillati</taxon>
        <taxon>Chloroflexota</taxon>
        <taxon>Ktedonobacteria</taxon>
        <taxon>Ktedonobacterales</taxon>
        <taxon>Dictyobacteraceae</taxon>
        <taxon>Tengunoibacter</taxon>
    </lineage>
</organism>
<dbReference type="OrthoDB" id="2080767at2"/>
<feature type="transmembrane region" description="Helical" evidence="1">
    <location>
        <begin position="391"/>
        <end position="412"/>
    </location>
</feature>
<keyword evidence="1" id="KW-0472">Membrane</keyword>
<feature type="transmembrane region" description="Helical" evidence="1">
    <location>
        <begin position="137"/>
        <end position="158"/>
    </location>
</feature>
<dbReference type="RefSeq" id="WP_126580584.1">
    <property type="nucleotide sequence ID" value="NZ_BIFR01000001.1"/>
</dbReference>
<gene>
    <name evidence="2" type="ORF">KTT_28760</name>
</gene>
<dbReference type="EMBL" id="BIFR01000001">
    <property type="protein sequence ID" value="GCE13017.1"/>
    <property type="molecule type" value="Genomic_DNA"/>
</dbReference>
<feature type="transmembrane region" description="Helical" evidence="1">
    <location>
        <begin position="208"/>
        <end position="232"/>
    </location>
</feature>